<gene>
    <name evidence="2" type="ORF">A2918_03460</name>
</gene>
<dbReference type="PANTHER" id="PTHR48090:SF7">
    <property type="entry name" value="RFBJ PROTEIN"/>
    <property type="match status" value="1"/>
</dbReference>
<dbReference type="Proteomes" id="UP000178227">
    <property type="component" value="Unassembled WGS sequence"/>
</dbReference>
<dbReference type="Pfam" id="PF00535">
    <property type="entry name" value="Glycos_transf_2"/>
    <property type="match status" value="1"/>
</dbReference>
<organism evidence="2 3">
    <name type="scientific">Candidatus Yanofskybacteria bacterium RIFCSPLOWO2_01_FULL_42_49</name>
    <dbReference type="NCBI Taxonomy" id="1802694"/>
    <lineage>
        <taxon>Bacteria</taxon>
        <taxon>Candidatus Yanofskyibacteriota</taxon>
    </lineage>
</organism>
<proteinExistence type="predicted"/>
<dbReference type="PANTHER" id="PTHR48090">
    <property type="entry name" value="UNDECAPRENYL-PHOSPHATE 4-DEOXY-4-FORMAMIDO-L-ARABINOSE TRANSFERASE-RELATED"/>
    <property type="match status" value="1"/>
</dbReference>
<dbReference type="InterPro" id="IPR001173">
    <property type="entry name" value="Glyco_trans_2-like"/>
</dbReference>
<dbReference type="Gene3D" id="3.90.550.10">
    <property type="entry name" value="Spore Coat Polysaccharide Biosynthesis Protein SpsA, Chain A"/>
    <property type="match status" value="1"/>
</dbReference>
<reference evidence="2 3" key="1">
    <citation type="journal article" date="2016" name="Nat. Commun.">
        <title>Thousands of microbial genomes shed light on interconnected biogeochemical processes in an aquifer system.</title>
        <authorList>
            <person name="Anantharaman K."/>
            <person name="Brown C.T."/>
            <person name="Hug L.A."/>
            <person name="Sharon I."/>
            <person name="Castelle C.J."/>
            <person name="Probst A.J."/>
            <person name="Thomas B.C."/>
            <person name="Singh A."/>
            <person name="Wilkins M.J."/>
            <person name="Karaoz U."/>
            <person name="Brodie E.L."/>
            <person name="Williams K.H."/>
            <person name="Hubbard S.S."/>
            <person name="Banfield J.F."/>
        </authorList>
    </citation>
    <scope>NUCLEOTIDE SEQUENCE [LARGE SCALE GENOMIC DNA]</scope>
</reference>
<evidence type="ECO:0000313" key="2">
    <source>
        <dbReference type="EMBL" id="OGN22191.1"/>
    </source>
</evidence>
<dbReference type="CDD" id="cd04179">
    <property type="entry name" value="DPM_DPG-synthase_like"/>
    <property type="match status" value="1"/>
</dbReference>
<dbReference type="SUPFAM" id="SSF53448">
    <property type="entry name" value="Nucleotide-diphospho-sugar transferases"/>
    <property type="match status" value="1"/>
</dbReference>
<dbReference type="InterPro" id="IPR029044">
    <property type="entry name" value="Nucleotide-diphossugar_trans"/>
</dbReference>
<dbReference type="InterPro" id="IPR050256">
    <property type="entry name" value="Glycosyltransferase_2"/>
</dbReference>
<dbReference type="EMBL" id="MGKI01000014">
    <property type="protein sequence ID" value="OGN22191.1"/>
    <property type="molecule type" value="Genomic_DNA"/>
</dbReference>
<dbReference type="STRING" id="1802694.A2918_03460"/>
<dbReference type="AlphaFoldDB" id="A0A1F8GA73"/>
<feature type="domain" description="Glycosyltransferase 2-like" evidence="1">
    <location>
        <begin position="10"/>
        <end position="185"/>
    </location>
</feature>
<evidence type="ECO:0000259" key="1">
    <source>
        <dbReference type="Pfam" id="PF00535"/>
    </source>
</evidence>
<protein>
    <recommendedName>
        <fullName evidence="1">Glycosyltransferase 2-like domain-containing protein</fullName>
    </recommendedName>
</protein>
<evidence type="ECO:0000313" key="3">
    <source>
        <dbReference type="Proteomes" id="UP000178227"/>
    </source>
</evidence>
<name>A0A1F8GA73_9BACT</name>
<accession>A0A1F8GA73</accession>
<comment type="caution">
    <text evidence="2">The sequence shown here is derived from an EMBL/GenBank/DDBJ whole genome shotgun (WGS) entry which is preliminary data.</text>
</comment>
<sequence length="251" mass="28698">MNSESHKKLSIIIPVFNERKTIPAILAAIRKIEISLDKEIIMVDDCSTDGSREILQHISKSVEDAPPHNLSQEIMVLFLDKNMGKGVAVKKGFQEATGDVVLIQDADLEYNPQDYPTLIKPILDGKADVVYGSRFLDPRLGNKIVYKQGYIVSQILNWLSNFLSGIWLTDMYTCYKVFTREAINQIYPRLDSKRFGIDPELTAWVGKLDLKIVEVPVSYEGRTYEEGKKINWKDGIAAIYHIIRYNLFIRK</sequence>